<dbReference type="NCBIfam" id="TIGR01071">
    <property type="entry name" value="rplO_bact"/>
    <property type="match status" value="1"/>
</dbReference>
<dbReference type="InterPro" id="IPR030878">
    <property type="entry name" value="Ribosomal_uL15"/>
</dbReference>
<dbReference type="EMBL" id="BIMN01000006">
    <property type="protein sequence ID" value="GCE63959.1"/>
    <property type="molecule type" value="Genomic_DNA"/>
</dbReference>
<dbReference type="InterPro" id="IPR005749">
    <property type="entry name" value="Ribosomal_uL15_bac-type"/>
</dbReference>
<dbReference type="SUPFAM" id="SSF52080">
    <property type="entry name" value="Ribosomal proteins L15p and L18e"/>
    <property type="match status" value="1"/>
</dbReference>
<reference evidence="6 7" key="1">
    <citation type="submission" date="2019-01" db="EMBL/GenBank/DDBJ databases">
        <title>Draft genome sequences of Candidatus Mycoplasma haemohominis SWG34-3 identified from a patient with pyrexia, anemia and liver dysfunction.</title>
        <authorList>
            <person name="Sekizuka T."/>
            <person name="Hattori N."/>
            <person name="Katano H."/>
            <person name="Takuma T."/>
            <person name="Ito T."/>
            <person name="Arai N."/>
            <person name="Yanai R."/>
            <person name="Ishii S."/>
            <person name="Miura Y."/>
            <person name="Tokunaga T."/>
            <person name="Watanabe H."/>
            <person name="Nomura N."/>
            <person name="Eguchi J."/>
            <person name="Arai T."/>
            <person name="Hasegawa H."/>
            <person name="Nakamaki T."/>
            <person name="Wakita T."/>
            <person name="Niki Y."/>
            <person name="Kuroda M."/>
        </authorList>
    </citation>
    <scope>NUCLEOTIDE SEQUENCE [LARGE SCALE GENOMIC DNA]</scope>
    <source>
        <strain evidence="6">SWG34-3</strain>
    </source>
</reference>
<evidence type="ECO:0000256" key="1">
    <source>
        <dbReference type="ARBA" id="ARBA00007320"/>
    </source>
</evidence>
<dbReference type="PANTHER" id="PTHR12934:SF11">
    <property type="entry name" value="LARGE RIBOSOMAL SUBUNIT PROTEIN UL15M"/>
    <property type="match status" value="1"/>
</dbReference>
<evidence type="ECO:0000256" key="2">
    <source>
        <dbReference type="ARBA" id="ARBA00022980"/>
    </source>
</evidence>
<proteinExistence type="inferred from homology"/>
<evidence type="ECO:0000313" key="7">
    <source>
        <dbReference type="Proteomes" id="UP000324831"/>
    </source>
</evidence>
<comment type="subunit">
    <text evidence="4">Part of the 50S ribosomal subunit.</text>
</comment>
<dbReference type="GO" id="GO:0003735">
    <property type="term" value="F:structural constituent of ribosome"/>
    <property type="evidence" value="ECO:0007669"/>
    <property type="project" value="InterPro"/>
</dbReference>
<dbReference type="AlphaFoldDB" id="A0A478FU52"/>
<evidence type="ECO:0000256" key="3">
    <source>
        <dbReference type="ARBA" id="ARBA00023274"/>
    </source>
</evidence>
<feature type="domain" description="Large ribosomal subunit protein uL15/eL18" evidence="5">
    <location>
        <begin position="77"/>
        <end position="140"/>
    </location>
</feature>
<comment type="function">
    <text evidence="4">Binds to the 23S rRNA.</text>
</comment>
<keyword evidence="4" id="KW-0694">RNA-binding</keyword>
<comment type="similarity">
    <text evidence="1 4">Belongs to the universal ribosomal protein uL15 family.</text>
</comment>
<evidence type="ECO:0000313" key="6">
    <source>
        <dbReference type="EMBL" id="GCE63959.1"/>
    </source>
</evidence>
<keyword evidence="4" id="KW-0699">rRNA-binding</keyword>
<dbReference type="InterPro" id="IPR021131">
    <property type="entry name" value="Ribosomal_uL15/eL18"/>
</dbReference>
<accession>A0A478FU52</accession>
<dbReference type="GO" id="GO:0019843">
    <property type="term" value="F:rRNA binding"/>
    <property type="evidence" value="ECO:0007669"/>
    <property type="project" value="UniProtKB-UniRule"/>
</dbReference>
<dbReference type="GO" id="GO:0006412">
    <property type="term" value="P:translation"/>
    <property type="evidence" value="ECO:0007669"/>
    <property type="project" value="UniProtKB-UniRule"/>
</dbReference>
<comment type="caution">
    <text evidence="6">The sequence shown here is derived from an EMBL/GenBank/DDBJ whole genome shotgun (WGS) entry which is preliminary data.</text>
</comment>
<keyword evidence="3 4" id="KW-0687">Ribonucleoprotein</keyword>
<dbReference type="Gene3D" id="3.100.10.10">
    <property type="match status" value="1"/>
</dbReference>
<sequence>MLKISPYKGARGHKVKRVGRGFSSGIGKTCTRGTKGQNARKSGTVRLGFEGGQMPLYRKVGKYGFNNYEFRTPIKAINIRQLESLKDIKEIDREILLKIGWIKKKDKLVKFIGDKTQLKGINIKAHAFSKKAAEVLKANGNIVSFIDIQGK</sequence>
<dbReference type="GO" id="GO:0022625">
    <property type="term" value="C:cytosolic large ribosomal subunit"/>
    <property type="evidence" value="ECO:0007669"/>
    <property type="project" value="TreeGrafter"/>
</dbReference>
<dbReference type="HAMAP" id="MF_01341">
    <property type="entry name" value="Ribosomal_uL15"/>
    <property type="match status" value="1"/>
</dbReference>
<gene>
    <name evidence="4 6" type="primary">rplO</name>
    <name evidence="6" type="ORF">MHSWG343_09660</name>
</gene>
<evidence type="ECO:0000256" key="4">
    <source>
        <dbReference type="HAMAP-Rule" id="MF_01341"/>
    </source>
</evidence>
<dbReference type="RefSeq" id="WP_216083120.1">
    <property type="nucleotide sequence ID" value="NZ_CACTIB010000016.1"/>
</dbReference>
<dbReference type="InterPro" id="IPR036227">
    <property type="entry name" value="Ribosomal_uL15/eL18_sf"/>
</dbReference>
<name>A0A478FU52_9MOLU</name>
<keyword evidence="2 4" id="KW-0689">Ribosomal protein</keyword>
<organism evidence="6 7">
    <name type="scientific">Candidatus Mycoplasma haematohominis</name>
    <dbReference type="NCBI Taxonomy" id="1494318"/>
    <lineage>
        <taxon>Bacteria</taxon>
        <taxon>Bacillati</taxon>
        <taxon>Mycoplasmatota</taxon>
        <taxon>Mollicutes</taxon>
        <taxon>Mycoplasmataceae</taxon>
        <taxon>Mycoplasma</taxon>
    </lineage>
</organism>
<dbReference type="Proteomes" id="UP000324831">
    <property type="component" value="Unassembled WGS sequence"/>
</dbReference>
<protein>
    <recommendedName>
        <fullName evidence="4">Large ribosomal subunit protein uL15</fullName>
    </recommendedName>
</protein>
<dbReference type="PANTHER" id="PTHR12934">
    <property type="entry name" value="50S RIBOSOMAL PROTEIN L15"/>
    <property type="match status" value="1"/>
</dbReference>
<dbReference type="Pfam" id="PF00828">
    <property type="entry name" value="Ribosomal_L27A"/>
    <property type="match status" value="1"/>
</dbReference>
<evidence type="ECO:0000259" key="5">
    <source>
        <dbReference type="Pfam" id="PF00828"/>
    </source>
</evidence>